<dbReference type="InterPro" id="IPR011650">
    <property type="entry name" value="Peptidase_M20_dimer"/>
</dbReference>
<dbReference type="SUPFAM" id="SSF55031">
    <property type="entry name" value="Bacterial exopeptidase dimerisation domain"/>
    <property type="match status" value="1"/>
</dbReference>
<dbReference type="NCBIfam" id="NF009557">
    <property type="entry name" value="PRK13009.1"/>
    <property type="match status" value="1"/>
</dbReference>
<evidence type="ECO:0000256" key="8">
    <source>
        <dbReference type="ARBA" id="ARBA00022801"/>
    </source>
</evidence>
<evidence type="ECO:0000256" key="9">
    <source>
        <dbReference type="ARBA" id="ARBA00022833"/>
    </source>
</evidence>
<comment type="pathway">
    <text evidence="1 15">Amino-acid biosynthesis; L-lysine biosynthesis via DAP pathway; LL-2,6-diaminopimelate from (S)-tetrahydrodipicolinate (succinylase route): step 3/3.</text>
</comment>
<proteinExistence type="inferred from homology"/>
<dbReference type="Pfam" id="PF07687">
    <property type="entry name" value="M20_dimer"/>
    <property type="match status" value="1"/>
</dbReference>
<keyword evidence="7 15" id="KW-0479">Metal-binding</keyword>
<keyword evidence="6 15" id="KW-0028">Amino-acid biosynthesis</keyword>
<evidence type="ECO:0000256" key="12">
    <source>
        <dbReference type="ARBA" id="ARBA00023285"/>
    </source>
</evidence>
<evidence type="ECO:0000259" key="16">
    <source>
        <dbReference type="Pfam" id="PF07687"/>
    </source>
</evidence>
<reference evidence="17 18" key="1">
    <citation type="submission" date="2020-10" db="EMBL/GenBank/DDBJ databases">
        <title>Genome Sequencing of Rodentibacter spp. strain DSM111151.</title>
        <authorList>
            <person name="Benga L."/>
            <person name="Lautwein T."/>
        </authorList>
    </citation>
    <scope>NUCLEOTIDE SEQUENCE [LARGE SCALE GENOMIC DNA]</scope>
    <source>
        <strain evidence="17 18">DSM 111151</strain>
    </source>
</reference>
<evidence type="ECO:0000256" key="7">
    <source>
        <dbReference type="ARBA" id="ARBA00022723"/>
    </source>
</evidence>
<organism evidence="17 18">
    <name type="scientific">Rodentibacter haemolyticus</name>
    <dbReference type="NCBI Taxonomy" id="2778911"/>
    <lineage>
        <taxon>Bacteria</taxon>
        <taxon>Pseudomonadati</taxon>
        <taxon>Pseudomonadota</taxon>
        <taxon>Gammaproteobacteria</taxon>
        <taxon>Pasteurellales</taxon>
        <taxon>Pasteurellaceae</taxon>
        <taxon>Rodentibacter</taxon>
    </lineage>
</organism>
<dbReference type="SUPFAM" id="SSF53187">
    <property type="entry name" value="Zn-dependent exopeptidases"/>
    <property type="match status" value="1"/>
</dbReference>
<dbReference type="Proteomes" id="UP000663069">
    <property type="component" value="Chromosome"/>
</dbReference>
<keyword evidence="18" id="KW-1185">Reference proteome</keyword>
<dbReference type="InterPro" id="IPR002933">
    <property type="entry name" value="Peptidase_M20"/>
</dbReference>
<feature type="active site" evidence="15">
    <location>
        <position position="69"/>
    </location>
</feature>
<evidence type="ECO:0000256" key="3">
    <source>
        <dbReference type="ARBA" id="ARBA00011738"/>
    </source>
</evidence>
<name>A0ABX6UY42_9PAST</name>
<keyword evidence="12 15" id="KW-0170">Cobalt</keyword>
<keyword evidence="10 15" id="KW-0220">Diaminopimelate biosynthesis</keyword>
<keyword evidence="8 15" id="KW-0378">Hydrolase</keyword>
<dbReference type="InterPro" id="IPR036264">
    <property type="entry name" value="Bact_exopeptidase_dim_dom"/>
</dbReference>
<dbReference type="NCBIfam" id="TIGR01246">
    <property type="entry name" value="dapE_proteo"/>
    <property type="match status" value="1"/>
</dbReference>
<evidence type="ECO:0000256" key="5">
    <source>
        <dbReference type="ARBA" id="ARBA00022391"/>
    </source>
</evidence>
<evidence type="ECO:0000256" key="11">
    <source>
        <dbReference type="ARBA" id="ARBA00023154"/>
    </source>
</evidence>
<feature type="binding site" evidence="15">
    <location>
        <position position="100"/>
    </location>
    <ligand>
        <name>Zn(2+)</name>
        <dbReference type="ChEBI" id="CHEBI:29105"/>
        <label>2</label>
    </ligand>
</feature>
<dbReference type="PANTHER" id="PTHR43808">
    <property type="entry name" value="ACETYLORNITHINE DEACETYLASE"/>
    <property type="match status" value="1"/>
</dbReference>
<evidence type="ECO:0000256" key="10">
    <source>
        <dbReference type="ARBA" id="ARBA00022915"/>
    </source>
</evidence>
<dbReference type="InterPro" id="IPR001261">
    <property type="entry name" value="ArgE/DapE_CS"/>
</dbReference>
<evidence type="ECO:0000256" key="6">
    <source>
        <dbReference type="ARBA" id="ARBA00022605"/>
    </source>
</evidence>
<feature type="binding site" evidence="15">
    <location>
        <position position="100"/>
    </location>
    <ligand>
        <name>Zn(2+)</name>
        <dbReference type="ChEBI" id="CHEBI:29105"/>
        <label>1</label>
    </ligand>
</feature>
<keyword evidence="9 15" id="KW-0862">Zinc</keyword>
<accession>A0ABX6UY42</accession>
<comment type="subunit">
    <text evidence="3 15">Homodimer.</text>
</comment>
<dbReference type="Gene3D" id="3.40.630.10">
    <property type="entry name" value="Zn peptidases"/>
    <property type="match status" value="2"/>
</dbReference>
<protein>
    <recommendedName>
        <fullName evidence="5 15">Succinyl-diaminopimelate desuccinylase</fullName>
        <shortName evidence="15">SDAP desuccinylase</shortName>
        <ecNumber evidence="4 15">3.5.1.18</ecNumber>
    </recommendedName>
    <alternativeName>
        <fullName evidence="13 15">N-succinyl-LL-2,6-diaminoheptanedioate amidohydrolase</fullName>
    </alternativeName>
</protein>
<sequence length="377" mass="41600">MKENIISLAQDLIRRPSISPNDEGCQQLIAHRLETVGFQIEWMPFNDTLNLWAKHGNGEPVIAFAGHTDVVPIGDESQWTYPPFDAKIVDDMLYGRGAADMKGSLAAMVVAVEEYVKANPHHQGTIALLITSDEEASAKDGTQRVVDALMARGEKIDYCLVGEPSSSKTLGDVVKNGRRGSITGNLYIEGVQGHVAYPHLAENPVHKSLEFLTVLTRYQWDQGNEFFPPTGLQIANIKAGTGSNNVIPGELYVQFNLRYSTELTDEMIKQNVVQILERHGLKYRLEWWLSGKPFLTKPGKLLSAVTQAIEQIAHIRPKPDTGGGTSDGRFIALMGAEVVEFGPLNATIHKVNECVSLEDLGKCGQIYHQMLINLLDK</sequence>
<dbReference type="PROSITE" id="PS00758">
    <property type="entry name" value="ARGE_DAPE_CPG2_1"/>
    <property type="match status" value="1"/>
</dbReference>
<evidence type="ECO:0000256" key="15">
    <source>
        <dbReference type="HAMAP-Rule" id="MF_01690"/>
    </source>
</evidence>
<feature type="binding site" evidence="15">
    <location>
        <position position="163"/>
    </location>
    <ligand>
        <name>Zn(2+)</name>
        <dbReference type="ChEBI" id="CHEBI:29105"/>
        <label>1</label>
    </ligand>
</feature>
<feature type="binding site" evidence="15">
    <location>
        <position position="135"/>
    </location>
    <ligand>
        <name>Zn(2+)</name>
        <dbReference type="ChEBI" id="CHEBI:29105"/>
        <label>2</label>
    </ligand>
</feature>
<feature type="binding site" evidence="15">
    <location>
        <position position="349"/>
    </location>
    <ligand>
        <name>Zn(2+)</name>
        <dbReference type="ChEBI" id="CHEBI:29105"/>
        <label>2</label>
    </ligand>
</feature>
<dbReference type="InterPro" id="IPR005941">
    <property type="entry name" value="DapE_proteobac"/>
</dbReference>
<comment type="function">
    <text evidence="15">Catalyzes the hydrolysis of N-succinyl-L,L-diaminopimelic acid (SDAP), forming succinate and LL-2,6-diaminopimelate (DAP), an intermediate involved in the bacterial biosynthesis of lysine and meso-diaminopimelic acid, an essential component of bacterial cell walls.</text>
</comment>
<dbReference type="CDD" id="cd03891">
    <property type="entry name" value="M20_DapE_proteobac"/>
    <property type="match status" value="1"/>
</dbReference>
<dbReference type="InterPro" id="IPR050072">
    <property type="entry name" value="Peptidase_M20A"/>
</dbReference>
<comment type="cofactor">
    <cofactor evidence="15">
        <name>Zn(2+)</name>
        <dbReference type="ChEBI" id="CHEBI:29105"/>
    </cofactor>
    <cofactor evidence="15">
        <name>Co(2+)</name>
        <dbReference type="ChEBI" id="CHEBI:48828"/>
    </cofactor>
    <text evidence="15">Binds 2 Zn(2+) or Co(2+) ions per subunit.</text>
</comment>
<evidence type="ECO:0000313" key="17">
    <source>
        <dbReference type="EMBL" id="QPB42288.1"/>
    </source>
</evidence>
<gene>
    <name evidence="15 17" type="primary">dapE</name>
    <name evidence="17" type="ORF">IHV77_10340</name>
</gene>
<keyword evidence="11 15" id="KW-0457">Lysine biosynthesis</keyword>
<comment type="similarity">
    <text evidence="2 15">Belongs to the peptidase M20A family. DapE subfamily.</text>
</comment>
<evidence type="ECO:0000256" key="14">
    <source>
        <dbReference type="ARBA" id="ARBA00051301"/>
    </source>
</evidence>
<dbReference type="Pfam" id="PF01546">
    <property type="entry name" value="Peptidase_M20"/>
    <property type="match status" value="1"/>
</dbReference>
<dbReference type="HAMAP" id="MF_01690">
    <property type="entry name" value="DapE"/>
    <property type="match status" value="1"/>
</dbReference>
<dbReference type="RefSeq" id="WP_194811870.1">
    <property type="nucleotide sequence ID" value="NZ_CP063056.1"/>
</dbReference>
<dbReference type="EMBL" id="CP063056">
    <property type="protein sequence ID" value="QPB42288.1"/>
    <property type="molecule type" value="Genomic_DNA"/>
</dbReference>
<evidence type="ECO:0000256" key="1">
    <source>
        <dbReference type="ARBA" id="ARBA00005130"/>
    </source>
</evidence>
<dbReference type="GO" id="GO:0009014">
    <property type="term" value="F:succinyl-diaminopimelate desuccinylase activity"/>
    <property type="evidence" value="ECO:0007669"/>
    <property type="project" value="UniProtKB-EC"/>
</dbReference>
<evidence type="ECO:0000256" key="2">
    <source>
        <dbReference type="ARBA" id="ARBA00006746"/>
    </source>
</evidence>
<feature type="domain" description="Peptidase M20 dimerisation" evidence="16">
    <location>
        <begin position="176"/>
        <end position="283"/>
    </location>
</feature>
<evidence type="ECO:0000313" key="18">
    <source>
        <dbReference type="Proteomes" id="UP000663069"/>
    </source>
</evidence>
<evidence type="ECO:0000256" key="13">
    <source>
        <dbReference type="ARBA" id="ARBA00031891"/>
    </source>
</evidence>
<feature type="binding site" evidence="15">
    <location>
        <position position="67"/>
    </location>
    <ligand>
        <name>Zn(2+)</name>
        <dbReference type="ChEBI" id="CHEBI:29105"/>
        <label>1</label>
    </ligand>
</feature>
<comment type="catalytic activity">
    <reaction evidence="14 15">
        <text>N-succinyl-(2S,6S)-2,6-diaminopimelate + H2O = (2S,6S)-2,6-diaminopimelate + succinate</text>
        <dbReference type="Rhea" id="RHEA:22608"/>
        <dbReference type="ChEBI" id="CHEBI:15377"/>
        <dbReference type="ChEBI" id="CHEBI:30031"/>
        <dbReference type="ChEBI" id="CHEBI:57609"/>
        <dbReference type="ChEBI" id="CHEBI:58087"/>
        <dbReference type="EC" id="3.5.1.18"/>
    </reaction>
</comment>
<dbReference type="PANTHER" id="PTHR43808:SF31">
    <property type="entry name" value="N-ACETYL-L-CITRULLINE DEACETYLASE"/>
    <property type="match status" value="1"/>
</dbReference>
<evidence type="ECO:0000256" key="4">
    <source>
        <dbReference type="ARBA" id="ARBA00011921"/>
    </source>
</evidence>
<dbReference type="EC" id="3.5.1.18" evidence="4 15"/>
<dbReference type="PROSITE" id="PS00759">
    <property type="entry name" value="ARGE_DAPE_CPG2_2"/>
    <property type="match status" value="1"/>
</dbReference>
<feature type="active site" description="Proton acceptor" evidence="15">
    <location>
        <position position="134"/>
    </location>
</feature>